<gene>
    <name evidence="2" type="ORF">QFW81_05580</name>
</gene>
<feature type="transmembrane region" description="Helical" evidence="1">
    <location>
        <begin position="37"/>
        <end position="57"/>
    </location>
</feature>
<keyword evidence="3" id="KW-1185">Reference proteome</keyword>
<feature type="transmembrane region" description="Helical" evidence="1">
    <location>
        <begin position="89"/>
        <end position="106"/>
    </location>
</feature>
<organism evidence="2 3">
    <name type="scientific">Luteimonas kalidii</name>
    <dbReference type="NCBI Taxonomy" id="3042025"/>
    <lineage>
        <taxon>Bacteria</taxon>
        <taxon>Pseudomonadati</taxon>
        <taxon>Pseudomonadota</taxon>
        <taxon>Gammaproteobacteria</taxon>
        <taxon>Lysobacterales</taxon>
        <taxon>Lysobacteraceae</taxon>
        <taxon>Luteimonas</taxon>
    </lineage>
</organism>
<keyword evidence="1" id="KW-0812">Transmembrane</keyword>
<proteinExistence type="predicted"/>
<reference evidence="2 3" key="1">
    <citation type="submission" date="2023-04" db="EMBL/GenBank/DDBJ databases">
        <title>Luteimonas sp. M1R5S59.</title>
        <authorList>
            <person name="Sun J.-Q."/>
        </authorList>
    </citation>
    <scope>NUCLEOTIDE SEQUENCE [LARGE SCALE GENOMIC DNA]</scope>
    <source>
        <strain evidence="2 3">M1R5S59</strain>
    </source>
</reference>
<comment type="caution">
    <text evidence="2">The sequence shown here is derived from an EMBL/GenBank/DDBJ whole genome shotgun (WGS) entry which is preliminary data.</text>
</comment>
<evidence type="ECO:0000313" key="3">
    <source>
        <dbReference type="Proteomes" id="UP001156873"/>
    </source>
</evidence>
<feature type="transmembrane region" description="Helical" evidence="1">
    <location>
        <begin position="118"/>
        <end position="139"/>
    </location>
</feature>
<evidence type="ECO:0000256" key="1">
    <source>
        <dbReference type="SAM" id="Phobius"/>
    </source>
</evidence>
<dbReference type="RefSeq" id="WP_280577656.1">
    <property type="nucleotide sequence ID" value="NZ_JARXRO010000014.1"/>
</dbReference>
<sequence>MATPLPGTDHSSAKPEQSALLSFFLRVKSWLESPSDILTICYVLLGLYALPLIVLLATFIASDWYTRSSPTITFSMAIAGLYASDVRETLGTFVVPFIMAYAVAGVQKDGRIEARTIWLFATLTFLFLLSIVVYCAITTRVDVMLGQTDALPEVVSKSREHFLAMSRDYVKELLVYISLLIGISQAGRQGEQK</sequence>
<evidence type="ECO:0000313" key="2">
    <source>
        <dbReference type="EMBL" id="MDH5833396.1"/>
    </source>
</evidence>
<protein>
    <submittedName>
        <fullName evidence="2">Uncharacterized protein</fullName>
    </submittedName>
</protein>
<keyword evidence="1" id="KW-0472">Membrane</keyword>
<keyword evidence="1" id="KW-1133">Transmembrane helix</keyword>
<dbReference type="EMBL" id="JARXRO010000014">
    <property type="protein sequence ID" value="MDH5833396.1"/>
    <property type="molecule type" value="Genomic_DNA"/>
</dbReference>
<name>A0ABT6JRT3_9GAMM</name>
<accession>A0ABT6JRT3</accession>
<dbReference type="Proteomes" id="UP001156873">
    <property type="component" value="Unassembled WGS sequence"/>
</dbReference>